<dbReference type="PANTHER" id="PTHR16166:SF93">
    <property type="entry name" value="INTERMEMBRANE LIPID TRANSFER PROTEIN VPS13"/>
    <property type="match status" value="1"/>
</dbReference>
<evidence type="ECO:0000256" key="1">
    <source>
        <dbReference type="ARBA" id="ARBA00006545"/>
    </source>
</evidence>
<comment type="similarity">
    <text evidence="1">Belongs to the VPS13 family.</text>
</comment>
<organism evidence="2 3">
    <name type="scientific">Acaulospora morrowiae</name>
    <dbReference type="NCBI Taxonomy" id="94023"/>
    <lineage>
        <taxon>Eukaryota</taxon>
        <taxon>Fungi</taxon>
        <taxon>Fungi incertae sedis</taxon>
        <taxon>Mucoromycota</taxon>
        <taxon>Glomeromycotina</taxon>
        <taxon>Glomeromycetes</taxon>
        <taxon>Diversisporales</taxon>
        <taxon>Acaulosporaceae</taxon>
        <taxon>Acaulospora</taxon>
    </lineage>
</organism>
<sequence>IDVDSVTTLTFQIRLKGIGISVINKRMQELLYATMRGLEFKYSDSTLYQSINFTLKWLQIDNQLYGGLCPIILYPTVIPKDTKETEIHPAFQTSLIKAKDECKF</sequence>
<dbReference type="InterPro" id="IPR026847">
    <property type="entry name" value="VPS13"/>
</dbReference>
<dbReference type="GO" id="GO:0045053">
    <property type="term" value="P:protein retention in Golgi apparatus"/>
    <property type="evidence" value="ECO:0007669"/>
    <property type="project" value="TreeGrafter"/>
</dbReference>
<feature type="non-terminal residue" evidence="2">
    <location>
        <position position="1"/>
    </location>
</feature>
<evidence type="ECO:0000313" key="3">
    <source>
        <dbReference type="Proteomes" id="UP000789342"/>
    </source>
</evidence>
<dbReference type="GO" id="GO:0006623">
    <property type="term" value="P:protein targeting to vacuole"/>
    <property type="evidence" value="ECO:0007669"/>
    <property type="project" value="TreeGrafter"/>
</dbReference>
<reference evidence="2" key="1">
    <citation type="submission" date="2021-06" db="EMBL/GenBank/DDBJ databases">
        <authorList>
            <person name="Kallberg Y."/>
            <person name="Tangrot J."/>
            <person name="Rosling A."/>
        </authorList>
    </citation>
    <scope>NUCLEOTIDE SEQUENCE</scope>
    <source>
        <strain evidence="2">CL551</strain>
    </source>
</reference>
<comment type="caution">
    <text evidence="2">The sequence shown here is derived from an EMBL/GenBank/DDBJ whole genome shotgun (WGS) entry which is preliminary data.</text>
</comment>
<dbReference type="EMBL" id="CAJVPV010018446">
    <property type="protein sequence ID" value="CAG8707212.1"/>
    <property type="molecule type" value="Genomic_DNA"/>
</dbReference>
<dbReference type="PANTHER" id="PTHR16166">
    <property type="entry name" value="VACUOLAR PROTEIN SORTING-ASSOCIATED PROTEIN VPS13"/>
    <property type="match status" value="1"/>
</dbReference>
<dbReference type="GO" id="GO:0007005">
    <property type="term" value="P:mitochondrion organization"/>
    <property type="evidence" value="ECO:0007669"/>
    <property type="project" value="TreeGrafter"/>
</dbReference>
<accession>A0A9N9HV91</accession>
<protein>
    <submittedName>
        <fullName evidence="2">4974_t:CDS:1</fullName>
    </submittedName>
</protein>
<name>A0A9N9HV91_9GLOM</name>
<gene>
    <name evidence="2" type="ORF">AMORRO_LOCUS12490</name>
</gene>
<proteinExistence type="inferred from homology"/>
<keyword evidence="3" id="KW-1185">Reference proteome</keyword>
<evidence type="ECO:0000313" key="2">
    <source>
        <dbReference type="EMBL" id="CAG8707212.1"/>
    </source>
</evidence>
<dbReference type="GO" id="GO:0045324">
    <property type="term" value="P:late endosome to vacuole transport"/>
    <property type="evidence" value="ECO:0007669"/>
    <property type="project" value="TreeGrafter"/>
</dbReference>
<dbReference type="OrthoDB" id="428159at2759"/>
<dbReference type="Proteomes" id="UP000789342">
    <property type="component" value="Unassembled WGS sequence"/>
</dbReference>
<dbReference type="AlphaFoldDB" id="A0A9N9HV91"/>